<comment type="caution">
    <text evidence="1">The sequence shown here is derived from an EMBL/GenBank/DDBJ whole genome shotgun (WGS) entry which is preliminary data.</text>
</comment>
<proteinExistence type="predicted"/>
<keyword evidence="2" id="KW-1185">Reference proteome</keyword>
<reference evidence="1" key="1">
    <citation type="submission" date="2021-01" db="EMBL/GenBank/DDBJ databases">
        <title>Fulvivirga kasyanovii gen. nov., sp nov., a novel member of the phylum Bacteroidetes isolated from seawater in a mussel farm.</title>
        <authorList>
            <person name="Zhao L.-H."/>
            <person name="Wang Z.-J."/>
        </authorList>
    </citation>
    <scope>NUCLEOTIDE SEQUENCE</scope>
    <source>
        <strain evidence="1">2943</strain>
    </source>
</reference>
<evidence type="ECO:0000313" key="2">
    <source>
        <dbReference type="Proteomes" id="UP000659388"/>
    </source>
</evidence>
<accession>A0A937K0E6</accession>
<dbReference type="RefSeq" id="WP_202245362.1">
    <property type="nucleotide sequence ID" value="NZ_JAESIY010000008.1"/>
</dbReference>
<evidence type="ECO:0000313" key="1">
    <source>
        <dbReference type="EMBL" id="MBL3657579.1"/>
    </source>
</evidence>
<gene>
    <name evidence="1" type="ORF">JL102_15630</name>
</gene>
<name>A0A937K0E6_9BACT</name>
<organism evidence="1 2">
    <name type="scientific">Fulvivirga sediminis</name>
    <dbReference type="NCBI Taxonomy" id="2803949"/>
    <lineage>
        <taxon>Bacteria</taxon>
        <taxon>Pseudomonadati</taxon>
        <taxon>Bacteroidota</taxon>
        <taxon>Cytophagia</taxon>
        <taxon>Cytophagales</taxon>
        <taxon>Fulvivirgaceae</taxon>
        <taxon>Fulvivirga</taxon>
    </lineage>
</organism>
<evidence type="ECO:0008006" key="3">
    <source>
        <dbReference type="Google" id="ProtNLM"/>
    </source>
</evidence>
<protein>
    <recommendedName>
        <fullName evidence="3">GIY-YIG domain-containing protein</fullName>
    </recommendedName>
</protein>
<dbReference type="Proteomes" id="UP000659388">
    <property type="component" value="Unassembled WGS sequence"/>
</dbReference>
<sequence length="161" mass="18925">MKNFELSFEDYAQDILPRRMEMLNSLLKHPFPVKSLFGKGQGEKNVIKKIGRVSDFKGLYAFIQNDEVIYVGTSEKVVNRLSYQVKGYTKYQAHLAWEIAKEYDLYTNKKQGTPNLKKAKNIIMNMHVIFLEITSPLERHLMEVYSCMKFDCKFNIFEGHR</sequence>
<dbReference type="EMBL" id="JAESIY010000008">
    <property type="protein sequence ID" value="MBL3657579.1"/>
    <property type="molecule type" value="Genomic_DNA"/>
</dbReference>
<dbReference type="AlphaFoldDB" id="A0A937K0E6"/>